<dbReference type="InterPro" id="IPR036383">
    <property type="entry name" value="TSP1_rpt_sf"/>
</dbReference>
<keyword evidence="2" id="KW-1185">Reference proteome</keyword>
<proteinExistence type="predicted"/>
<sequence>MSPAGFEGCIRSVDLMFDGDGIDNDCDDYVDEEAPDGLDNDKDGRLDEDTYGAQGIPGNWGPWEAWACNLDCKKMVLVRTRHCNNPPPSDGGRDCLGLKKEMLDNMTCMANIECWTDCHNFTWGKNCSRSCANCKDECNYITGECSFCRSGFKNPSWGCDKTCDVNEYGEECHSSCVDKCGADCIDRVTVGLQTDMKRTLLEPA</sequence>
<dbReference type="SUPFAM" id="SSF82895">
    <property type="entry name" value="TSP-1 type 1 repeat"/>
    <property type="match status" value="1"/>
</dbReference>
<reference evidence="1 2" key="1">
    <citation type="submission" date="2024-04" db="EMBL/GenBank/DDBJ databases">
        <authorList>
            <consortium name="Genoscope - CEA"/>
            <person name="William W."/>
        </authorList>
    </citation>
    <scope>NUCLEOTIDE SEQUENCE [LARGE SCALE GENOMIC DNA]</scope>
</reference>
<evidence type="ECO:0000313" key="2">
    <source>
        <dbReference type="Proteomes" id="UP001497497"/>
    </source>
</evidence>
<evidence type="ECO:0000313" key="1">
    <source>
        <dbReference type="EMBL" id="CAL1547609.1"/>
    </source>
</evidence>
<dbReference type="AlphaFoldDB" id="A0AAV2IRK1"/>
<accession>A0AAV2IRK1</accession>
<dbReference type="Proteomes" id="UP001497497">
    <property type="component" value="Unassembled WGS sequence"/>
</dbReference>
<comment type="caution">
    <text evidence="1">The sequence shown here is derived from an EMBL/GenBank/DDBJ whole genome shotgun (WGS) entry which is preliminary data.</text>
</comment>
<protein>
    <submittedName>
        <fullName evidence="1">Uncharacterized protein</fullName>
    </submittedName>
</protein>
<dbReference type="EMBL" id="CAXITT010001022">
    <property type="protein sequence ID" value="CAL1547609.1"/>
    <property type="molecule type" value="Genomic_DNA"/>
</dbReference>
<name>A0AAV2IRK1_LYMST</name>
<gene>
    <name evidence="1" type="ORF">GSLYS_00020926001</name>
</gene>
<organism evidence="1 2">
    <name type="scientific">Lymnaea stagnalis</name>
    <name type="common">Great pond snail</name>
    <name type="synonym">Helix stagnalis</name>
    <dbReference type="NCBI Taxonomy" id="6523"/>
    <lineage>
        <taxon>Eukaryota</taxon>
        <taxon>Metazoa</taxon>
        <taxon>Spiralia</taxon>
        <taxon>Lophotrochozoa</taxon>
        <taxon>Mollusca</taxon>
        <taxon>Gastropoda</taxon>
        <taxon>Heterobranchia</taxon>
        <taxon>Euthyneura</taxon>
        <taxon>Panpulmonata</taxon>
        <taxon>Hygrophila</taxon>
        <taxon>Lymnaeoidea</taxon>
        <taxon>Lymnaeidae</taxon>
        <taxon>Lymnaea</taxon>
    </lineage>
</organism>
<dbReference type="Gene3D" id="2.20.100.10">
    <property type="entry name" value="Thrombospondin type-1 (TSP1) repeat"/>
    <property type="match status" value="1"/>
</dbReference>